<evidence type="ECO:0000313" key="8">
    <source>
        <dbReference type="EMBL" id="NOT34386.1"/>
    </source>
</evidence>
<dbReference type="PROSITE" id="PS00675">
    <property type="entry name" value="SIGMA54_INTERACT_1"/>
    <property type="match status" value="1"/>
</dbReference>
<keyword evidence="2" id="KW-0067">ATP-binding</keyword>
<dbReference type="FunFam" id="3.40.50.300:FF:000006">
    <property type="entry name" value="DNA-binding transcriptional regulator NtrC"/>
    <property type="match status" value="1"/>
</dbReference>
<dbReference type="CDD" id="cd00009">
    <property type="entry name" value="AAA"/>
    <property type="match status" value="1"/>
</dbReference>
<sequence length="485" mass="52869">MSTILCIDDEPSVGVTLEHALTELGHDAILTTSVEEGLVALDGRGFDLVITDYPLVGADGRDVLTLLQEREPDTPVIAMANYATHQEVVASIRRGAVDYLTKPLRQEALRLAVNNALEIGRLRRENEDIRQEITRHQGSGSIIGTSAALQAVLDVIAAVAPTRATVLLEGESGTGKELFARAIHEQSTRREGSFVTMNCAALPEGLVESTLFGHERGAFTGATSRSHGAFERAHRGTLLLDEISEMRLDLQSKLLRALQEQEFERVGGAQAIKVDVRLIATTNRDLRAEIDAGRFRRDLFYRLSVVPIRTPPLRDRIEDVPALVDHFVRHFALQLGVRVPQVTPEIYAALCRRRWLGNVRELANAVERAVILSRGGALDTRLFEVDPPMPTDGNGPLGFGVPFGMAAEPPAPHGFGPLLPRVSNGGSLLDGRADGTYNLRQLEKHMIQRALQATGGHRLRAAALLGISDRTLRKKLSAGRGPLEA</sequence>
<dbReference type="Pfam" id="PF25601">
    <property type="entry name" value="AAA_lid_14"/>
    <property type="match status" value="1"/>
</dbReference>
<dbReference type="SUPFAM" id="SSF52172">
    <property type="entry name" value="CheY-like"/>
    <property type="match status" value="1"/>
</dbReference>
<dbReference type="Pfam" id="PF02954">
    <property type="entry name" value="HTH_8"/>
    <property type="match status" value="1"/>
</dbReference>
<dbReference type="PANTHER" id="PTHR32071">
    <property type="entry name" value="TRANSCRIPTIONAL REGULATORY PROTEIN"/>
    <property type="match status" value="1"/>
</dbReference>
<dbReference type="PROSITE" id="PS50110">
    <property type="entry name" value="RESPONSE_REGULATORY"/>
    <property type="match status" value="1"/>
</dbReference>
<dbReference type="InterPro" id="IPR003593">
    <property type="entry name" value="AAA+_ATPase"/>
</dbReference>
<keyword evidence="3" id="KW-0805">Transcription regulation</keyword>
<dbReference type="InterPro" id="IPR025662">
    <property type="entry name" value="Sigma_54_int_dom_ATP-bd_1"/>
</dbReference>
<comment type="caution">
    <text evidence="8">The sequence shown here is derived from an EMBL/GenBank/DDBJ whole genome shotgun (WGS) entry which is preliminary data.</text>
</comment>
<dbReference type="InterPro" id="IPR002197">
    <property type="entry name" value="HTH_Fis"/>
</dbReference>
<protein>
    <submittedName>
        <fullName evidence="8">Sigma-54-dependent Fis family transcriptional regulator</fullName>
    </submittedName>
</protein>
<keyword evidence="4" id="KW-0804">Transcription</keyword>
<dbReference type="Proteomes" id="UP000580839">
    <property type="component" value="Unassembled WGS sequence"/>
</dbReference>
<dbReference type="InterPro" id="IPR058031">
    <property type="entry name" value="AAA_lid_NorR"/>
</dbReference>
<dbReference type="InterPro" id="IPR027417">
    <property type="entry name" value="P-loop_NTPase"/>
</dbReference>
<dbReference type="Pfam" id="PF00072">
    <property type="entry name" value="Response_reg"/>
    <property type="match status" value="1"/>
</dbReference>
<dbReference type="CDD" id="cd00156">
    <property type="entry name" value="REC"/>
    <property type="match status" value="1"/>
</dbReference>
<evidence type="ECO:0000259" key="6">
    <source>
        <dbReference type="PROSITE" id="PS50045"/>
    </source>
</evidence>
<dbReference type="GO" id="GO:0005524">
    <property type="term" value="F:ATP binding"/>
    <property type="evidence" value="ECO:0007669"/>
    <property type="project" value="UniProtKB-KW"/>
</dbReference>
<dbReference type="Pfam" id="PF00158">
    <property type="entry name" value="Sigma54_activat"/>
    <property type="match status" value="1"/>
</dbReference>
<evidence type="ECO:0000256" key="4">
    <source>
        <dbReference type="ARBA" id="ARBA00023163"/>
    </source>
</evidence>
<dbReference type="SUPFAM" id="SSF52540">
    <property type="entry name" value="P-loop containing nucleoside triphosphate hydrolases"/>
    <property type="match status" value="1"/>
</dbReference>
<keyword evidence="1" id="KW-0547">Nucleotide-binding</keyword>
<feature type="domain" description="Sigma-54 factor interaction" evidence="6">
    <location>
        <begin position="142"/>
        <end position="371"/>
    </location>
</feature>
<evidence type="ECO:0000256" key="5">
    <source>
        <dbReference type="PROSITE-ProRule" id="PRU00169"/>
    </source>
</evidence>
<keyword evidence="5" id="KW-0597">Phosphoprotein</keyword>
<evidence type="ECO:0000256" key="1">
    <source>
        <dbReference type="ARBA" id="ARBA00022741"/>
    </source>
</evidence>
<dbReference type="GO" id="GO:0006355">
    <property type="term" value="P:regulation of DNA-templated transcription"/>
    <property type="evidence" value="ECO:0007669"/>
    <property type="project" value="InterPro"/>
</dbReference>
<reference evidence="8 9" key="1">
    <citation type="submission" date="2020-04" db="EMBL/GenBank/DDBJ databases">
        <title>Metagenomic profiling of ammonia- and methane-oxidizing microorganisms in a Dutch drinking water treatment plant.</title>
        <authorList>
            <person name="Poghosyan L."/>
            <person name="Leucker S."/>
        </authorList>
    </citation>
    <scope>NUCLEOTIDE SEQUENCE [LARGE SCALE GENOMIC DNA]</scope>
    <source>
        <strain evidence="8">S-RSF-IL-03</strain>
    </source>
</reference>
<dbReference type="InterPro" id="IPR002078">
    <property type="entry name" value="Sigma_54_int"/>
</dbReference>
<dbReference type="InterPro" id="IPR009057">
    <property type="entry name" value="Homeodomain-like_sf"/>
</dbReference>
<feature type="domain" description="Response regulatory" evidence="7">
    <location>
        <begin position="3"/>
        <end position="117"/>
    </location>
</feature>
<evidence type="ECO:0000256" key="2">
    <source>
        <dbReference type="ARBA" id="ARBA00022840"/>
    </source>
</evidence>
<dbReference type="Gene3D" id="1.10.10.60">
    <property type="entry name" value="Homeodomain-like"/>
    <property type="match status" value="1"/>
</dbReference>
<dbReference type="GO" id="GO:0000160">
    <property type="term" value="P:phosphorelay signal transduction system"/>
    <property type="evidence" value="ECO:0007669"/>
    <property type="project" value="InterPro"/>
</dbReference>
<dbReference type="Gene3D" id="1.10.8.60">
    <property type="match status" value="1"/>
</dbReference>
<dbReference type="AlphaFoldDB" id="A0A849SIF2"/>
<dbReference type="InterPro" id="IPR011006">
    <property type="entry name" value="CheY-like_superfamily"/>
</dbReference>
<dbReference type="PANTHER" id="PTHR32071:SF57">
    <property type="entry name" value="C4-DICARBOXYLATE TRANSPORT TRANSCRIPTIONAL REGULATORY PROTEIN DCTD"/>
    <property type="match status" value="1"/>
</dbReference>
<dbReference type="SUPFAM" id="SSF46689">
    <property type="entry name" value="Homeodomain-like"/>
    <property type="match status" value="1"/>
</dbReference>
<dbReference type="SMART" id="SM00448">
    <property type="entry name" value="REC"/>
    <property type="match status" value="1"/>
</dbReference>
<feature type="modified residue" description="4-aspartylphosphate" evidence="5">
    <location>
        <position position="52"/>
    </location>
</feature>
<dbReference type="EMBL" id="JABFRW010000117">
    <property type="protein sequence ID" value="NOT34386.1"/>
    <property type="molecule type" value="Genomic_DNA"/>
</dbReference>
<dbReference type="PRINTS" id="PR01590">
    <property type="entry name" value="HTHFIS"/>
</dbReference>
<dbReference type="Gene3D" id="3.40.50.300">
    <property type="entry name" value="P-loop containing nucleotide triphosphate hydrolases"/>
    <property type="match status" value="1"/>
</dbReference>
<evidence type="ECO:0000256" key="3">
    <source>
        <dbReference type="ARBA" id="ARBA00023015"/>
    </source>
</evidence>
<dbReference type="Gene3D" id="3.40.50.2300">
    <property type="match status" value="1"/>
</dbReference>
<dbReference type="InterPro" id="IPR001789">
    <property type="entry name" value="Sig_transdc_resp-reg_receiver"/>
</dbReference>
<dbReference type="SMART" id="SM00382">
    <property type="entry name" value="AAA"/>
    <property type="match status" value="1"/>
</dbReference>
<proteinExistence type="predicted"/>
<dbReference type="GO" id="GO:0043565">
    <property type="term" value="F:sequence-specific DNA binding"/>
    <property type="evidence" value="ECO:0007669"/>
    <property type="project" value="InterPro"/>
</dbReference>
<name>A0A849SIF2_UNCEI</name>
<gene>
    <name evidence="8" type="ORF">HOP12_09475</name>
</gene>
<organism evidence="8 9">
    <name type="scientific">Eiseniibacteriota bacterium</name>
    <dbReference type="NCBI Taxonomy" id="2212470"/>
    <lineage>
        <taxon>Bacteria</taxon>
        <taxon>Candidatus Eiseniibacteriota</taxon>
    </lineage>
</organism>
<evidence type="ECO:0000259" key="7">
    <source>
        <dbReference type="PROSITE" id="PS50110"/>
    </source>
</evidence>
<accession>A0A849SIF2</accession>
<dbReference type="PROSITE" id="PS50045">
    <property type="entry name" value="SIGMA54_INTERACT_4"/>
    <property type="match status" value="1"/>
</dbReference>
<evidence type="ECO:0000313" key="9">
    <source>
        <dbReference type="Proteomes" id="UP000580839"/>
    </source>
</evidence>